<dbReference type="PANTHER" id="PTHR43179:SF7">
    <property type="entry name" value="RHAMNOSYLTRANSFERASE WBBL"/>
    <property type="match status" value="1"/>
</dbReference>
<reference evidence="3" key="1">
    <citation type="submission" date="2016-10" db="EMBL/GenBank/DDBJ databases">
        <authorList>
            <person name="Varghese N."/>
            <person name="Submissions S."/>
        </authorList>
    </citation>
    <scope>NUCLEOTIDE SEQUENCE [LARGE SCALE GENOMIC DNA]</scope>
    <source>
        <strain evidence="3">DSM 19684</strain>
    </source>
</reference>
<protein>
    <submittedName>
        <fullName evidence="2">Glycosyltransferase, GT2 family</fullName>
    </submittedName>
</protein>
<keyword evidence="3" id="KW-1185">Reference proteome</keyword>
<dbReference type="InterPro" id="IPR001173">
    <property type="entry name" value="Glyco_trans_2-like"/>
</dbReference>
<organism evidence="2 3">
    <name type="scientific">Epilithonimonas hungarica</name>
    <dbReference type="NCBI Taxonomy" id="454006"/>
    <lineage>
        <taxon>Bacteria</taxon>
        <taxon>Pseudomonadati</taxon>
        <taxon>Bacteroidota</taxon>
        <taxon>Flavobacteriia</taxon>
        <taxon>Flavobacteriales</taxon>
        <taxon>Weeksellaceae</taxon>
        <taxon>Chryseobacterium group</taxon>
        <taxon>Epilithonimonas</taxon>
    </lineage>
</organism>
<dbReference type="Gene3D" id="3.90.550.10">
    <property type="entry name" value="Spore Coat Polysaccharide Biosynthesis Protein SpsA, Chain A"/>
    <property type="match status" value="1"/>
</dbReference>
<evidence type="ECO:0000313" key="3">
    <source>
        <dbReference type="Proteomes" id="UP000199203"/>
    </source>
</evidence>
<evidence type="ECO:0000259" key="1">
    <source>
        <dbReference type="Pfam" id="PF00535"/>
    </source>
</evidence>
<accession>A0A1G7GH40</accession>
<dbReference type="Proteomes" id="UP000199203">
    <property type="component" value="Unassembled WGS sequence"/>
</dbReference>
<feature type="domain" description="Glycosyltransferase 2-like" evidence="1">
    <location>
        <begin position="7"/>
        <end position="124"/>
    </location>
</feature>
<proteinExistence type="predicted"/>
<sequence>MKILSLLITYNSEKWIEKNINSIFQGTDKVDVLIIDNGSNDQTLKIIKEKFPKVRLIESKENLGFAKANNLGFEIAKKEGYDFVFLINHDGWLFHDFWKHVFPIISSIDYESYGLFSPAHFDGSEKEYDFGFKKYLGNIDLTKSDKSVVDIEYINGAFLLISLRCLKVVKGFDPIFFFYGEDIDLCLRVRKRGYKIGIIKEAKAVHDRKERKMTEERAWNHLVARYLIQIKSIDGGFSLSFYKTIYSLLKELSSFGKNHKSYLKLILYLFNNKSRIKKSYKLFN</sequence>
<dbReference type="GO" id="GO:0016740">
    <property type="term" value="F:transferase activity"/>
    <property type="evidence" value="ECO:0007669"/>
    <property type="project" value="UniProtKB-KW"/>
</dbReference>
<dbReference type="EMBL" id="FNBH01000001">
    <property type="protein sequence ID" value="SDE87436.1"/>
    <property type="molecule type" value="Genomic_DNA"/>
</dbReference>
<dbReference type="OrthoDB" id="9771846at2"/>
<dbReference type="AlphaFoldDB" id="A0A1G7GH40"/>
<dbReference type="RefSeq" id="WP_089871021.1">
    <property type="nucleotide sequence ID" value="NZ_FNBH01000001.1"/>
</dbReference>
<gene>
    <name evidence="2" type="ORF">SAMN05421825_0466</name>
</gene>
<dbReference type="STRING" id="454006.SAMN05421825_0466"/>
<dbReference type="PANTHER" id="PTHR43179">
    <property type="entry name" value="RHAMNOSYLTRANSFERASE WBBL"/>
    <property type="match status" value="1"/>
</dbReference>
<dbReference type="Pfam" id="PF00535">
    <property type="entry name" value="Glycos_transf_2"/>
    <property type="match status" value="1"/>
</dbReference>
<dbReference type="InterPro" id="IPR029044">
    <property type="entry name" value="Nucleotide-diphossugar_trans"/>
</dbReference>
<evidence type="ECO:0000313" key="2">
    <source>
        <dbReference type="EMBL" id="SDE87436.1"/>
    </source>
</evidence>
<keyword evidence="2" id="KW-0808">Transferase</keyword>
<dbReference type="CDD" id="cd04186">
    <property type="entry name" value="GT_2_like_c"/>
    <property type="match status" value="1"/>
</dbReference>
<dbReference type="SUPFAM" id="SSF53448">
    <property type="entry name" value="Nucleotide-diphospho-sugar transferases"/>
    <property type="match status" value="1"/>
</dbReference>
<name>A0A1G7GH40_9FLAO</name>